<name>A0A1C5ANB8_9ACTN</name>
<dbReference type="InterPro" id="IPR000792">
    <property type="entry name" value="Tscrpt_reg_LuxR_C"/>
</dbReference>
<dbReference type="STRING" id="121616.GA0070216_12030"/>
<evidence type="ECO:0000256" key="2">
    <source>
        <dbReference type="ARBA" id="ARBA00022840"/>
    </source>
</evidence>
<dbReference type="InterPro" id="IPR036388">
    <property type="entry name" value="WH-like_DNA-bd_sf"/>
</dbReference>
<dbReference type="InterPro" id="IPR027417">
    <property type="entry name" value="P-loop_NTPase"/>
</dbReference>
<dbReference type="PROSITE" id="PS50043">
    <property type="entry name" value="HTH_LUXR_2"/>
    <property type="match status" value="1"/>
</dbReference>
<dbReference type="GO" id="GO:0006355">
    <property type="term" value="P:regulation of DNA-templated transcription"/>
    <property type="evidence" value="ECO:0007669"/>
    <property type="project" value="InterPro"/>
</dbReference>
<evidence type="ECO:0000259" key="3">
    <source>
        <dbReference type="PROSITE" id="PS50043"/>
    </source>
</evidence>
<dbReference type="PANTHER" id="PTHR16305">
    <property type="entry name" value="TESTICULAR SOLUBLE ADENYLYL CYCLASE"/>
    <property type="match status" value="1"/>
</dbReference>
<keyword evidence="5" id="KW-1185">Reference proteome</keyword>
<dbReference type="AlphaFoldDB" id="A0A1C5ANB8"/>
<dbReference type="CDD" id="cd06170">
    <property type="entry name" value="LuxR_C_like"/>
    <property type="match status" value="1"/>
</dbReference>
<dbReference type="Proteomes" id="UP000198797">
    <property type="component" value="Unassembled WGS sequence"/>
</dbReference>
<accession>A0A1C5ANB8</accession>
<dbReference type="GO" id="GO:0005737">
    <property type="term" value="C:cytoplasm"/>
    <property type="evidence" value="ECO:0007669"/>
    <property type="project" value="TreeGrafter"/>
</dbReference>
<evidence type="ECO:0000313" key="4">
    <source>
        <dbReference type="EMBL" id="SCF46616.1"/>
    </source>
</evidence>
<dbReference type="InterPro" id="IPR016032">
    <property type="entry name" value="Sig_transdc_resp-reg_C-effctor"/>
</dbReference>
<dbReference type="SUPFAM" id="SSF46894">
    <property type="entry name" value="C-terminal effector domain of the bipartite response regulators"/>
    <property type="match status" value="1"/>
</dbReference>
<dbReference type="PROSITE" id="PS00622">
    <property type="entry name" value="HTH_LUXR_1"/>
    <property type="match status" value="1"/>
</dbReference>
<reference evidence="5" key="1">
    <citation type="submission" date="2016-06" db="EMBL/GenBank/DDBJ databases">
        <authorList>
            <person name="Varghese N."/>
            <person name="Submissions Spin"/>
        </authorList>
    </citation>
    <scope>NUCLEOTIDE SEQUENCE [LARGE SCALE GENOMIC DNA]</scope>
    <source>
        <strain evidence="5">DSM 44100</strain>
    </source>
</reference>
<proteinExistence type="predicted"/>
<dbReference type="InterPro" id="IPR041664">
    <property type="entry name" value="AAA_16"/>
</dbReference>
<dbReference type="Gene3D" id="1.10.10.10">
    <property type="entry name" value="Winged helix-like DNA-binding domain superfamily/Winged helix DNA-binding domain"/>
    <property type="match status" value="1"/>
</dbReference>
<protein>
    <submittedName>
        <fullName evidence="4">Regulatory protein, luxR family</fullName>
    </submittedName>
</protein>
<evidence type="ECO:0000256" key="1">
    <source>
        <dbReference type="ARBA" id="ARBA00022741"/>
    </source>
</evidence>
<dbReference type="Pfam" id="PF00196">
    <property type="entry name" value="GerE"/>
    <property type="match status" value="1"/>
</dbReference>
<keyword evidence="2" id="KW-0067">ATP-binding</keyword>
<dbReference type="GO" id="GO:0005524">
    <property type="term" value="F:ATP binding"/>
    <property type="evidence" value="ECO:0007669"/>
    <property type="project" value="UniProtKB-KW"/>
</dbReference>
<dbReference type="PRINTS" id="PR00038">
    <property type="entry name" value="HTHLUXR"/>
</dbReference>
<dbReference type="PANTHER" id="PTHR16305:SF35">
    <property type="entry name" value="TRANSCRIPTIONAL ACTIVATOR DOMAIN"/>
    <property type="match status" value="1"/>
</dbReference>
<dbReference type="GO" id="GO:0004016">
    <property type="term" value="F:adenylate cyclase activity"/>
    <property type="evidence" value="ECO:0007669"/>
    <property type="project" value="TreeGrafter"/>
</dbReference>
<dbReference type="SMART" id="SM00421">
    <property type="entry name" value="HTH_LUXR"/>
    <property type="match status" value="1"/>
</dbReference>
<dbReference type="GO" id="GO:0003677">
    <property type="term" value="F:DNA binding"/>
    <property type="evidence" value="ECO:0007669"/>
    <property type="project" value="InterPro"/>
</dbReference>
<dbReference type="EMBL" id="FMCU01000020">
    <property type="protein sequence ID" value="SCF46616.1"/>
    <property type="molecule type" value="Genomic_DNA"/>
</dbReference>
<evidence type="ECO:0000313" key="5">
    <source>
        <dbReference type="Proteomes" id="UP000198797"/>
    </source>
</evidence>
<keyword evidence="1" id="KW-0547">Nucleotide-binding</keyword>
<dbReference type="SUPFAM" id="SSF52540">
    <property type="entry name" value="P-loop containing nucleoside triphosphate hydrolases"/>
    <property type="match status" value="1"/>
</dbReference>
<organism evidence="4 5">
    <name type="scientific">Micromonospora matsumotoense</name>
    <dbReference type="NCBI Taxonomy" id="121616"/>
    <lineage>
        <taxon>Bacteria</taxon>
        <taxon>Bacillati</taxon>
        <taxon>Actinomycetota</taxon>
        <taxon>Actinomycetes</taxon>
        <taxon>Micromonosporales</taxon>
        <taxon>Micromonosporaceae</taxon>
        <taxon>Micromonospora</taxon>
    </lineage>
</organism>
<gene>
    <name evidence="4" type="ORF">GA0070216_12030</name>
</gene>
<feature type="domain" description="HTH luxR-type" evidence="3">
    <location>
        <begin position="833"/>
        <end position="895"/>
    </location>
</feature>
<dbReference type="Pfam" id="PF13191">
    <property type="entry name" value="AAA_16"/>
    <property type="match status" value="1"/>
</dbReference>
<sequence length="895" mass="96242">MRFVARQSELRELGALAAAAAGGRGGATLIVGEAGIGKSTLVQAAVESLDGWRVLRASGVEFESELPYAALHHLCAPVLEYRRELPAPQRLALETVFGLGAGAAPNPMLVGLAVLSLLGAAAQDVAVWCVLDDAQWSDEASRQALAFVARRVGADRIVMVFAARDVASVPELDRLPRLAVAGLAASEALDLLRLSALSNLDGPVLERIVAEAGSNPLALVEFARDADPLGLPNVVTGGVQGALEAQFTRRVLRLPARTRLALVLAAAEPLGDIMLLRRAMTVLGLDAADLTPVVEEGLVVAGPRLYFRHPLARSAVYRSADARTRRQVHAALAAATSADTDADRRTWHRANAVAVPDESIAAELERSAVRAHARGGFAAASAFLERSAQLTPDASRRAGRLLSAARARLQSGAPEAARELVNQARLGRPGTADRAELCLLDAMIDYHVSRSIPATLALADAAEGLDPDRAREIYLEAFASLMFSIDEPGRLRRLALRIQERVPRRRPPRAVDLLLDALLAQNLLPVDEAAPAMRRAVEAFLDQTRGADANPWWMERACVLSADLCDEVAMEQLTDRQVELARAQGAYAILPHALRFQAAARVMVGRIDDAAASIIEARAVDEAAGTTNLLGSDLTLAAWRGDTGRFREVREALRDWAGVEFTAVFYATGVLHNGLGGYEDALDALLVARDRQQQGSYVVSAFHSELVEAAVRARRPEEGKLSAAWLEDLARASPTSWAVGAHLLARALLEPGLGAHELYVGAIGRFAHTRVRGHYARARLLHGEWLRSVGRRAEARVELRAAHELLKTVGARAFADRAVRELAAIGEHPGVGETDPLNALTERELLVARRVASGAGTKEVAALLFVSPRTVDAHLRNIYRKLGITSRRQLRELQL</sequence>